<keyword evidence="1" id="KW-1133">Transmembrane helix</keyword>
<feature type="transmembrane region" description="Helical" evidence="1">
    <location>
        <begin position="38"/>
        <end position="56"/>
    </location>
</feature>
<sequence length="63" mass="7307">MTACLSSMFLAYFFLKFQRSEAESQLKMVHTLRLFLEVVLFAIPYLAVSVWGLWIYSGGRLIL</sequence>
<gene>
    <name evidence="2" type="ORF">DS909_10005</name>
</gene>
<protein>
    <submittedName>
        <fullName evidence="2">Uncharacterized protein</fullName>
    </submittedName>
</protein>
<evidence type="ECO:0000313" key="3">
    <source>
        <dbReference type="Proteomes" id="UP000252706"/>
    </source>
</evidence>
<proteinExistence type="predicted"/>
<accession>A0A366WXQ0</accession>
<keyword evidence="1" id="KW-0812">Transmembrane</keyword>
<dbReference type="Proteomes" id="UP000252706">
    <property type="component" value="Unassembled WGS sequence"/>
</dbReference>
<name>A0A366WXQ0_9RHOB</name>
<keyword evidence="1" id="KW-0472">Membrane</keyword>
<reference evidence="2 3" key="1">
    <citation type="submission" date="2018-07" db="EMBL/GenBank/DDBJ databases">
        <title>Modular assembly of carbohydrate-degrading microbial communities in the ocean.</title>
        <authorList>
            <person name="Enke T.N."/>
            <person name="Datta M.S."/>
            <person name="Schwartzman J.A."/>
            <person name="Cermak N."/>
            <person name="Schmitz D.A."/>
            <person name="Barrere J."/>
            <person name="Cordero O.X."/>
        </authorList>
    </citation>
    <scope>NUCLEOTIDE SEQUENCE [LARGE SCALE GENOMIC DNA]</scope>
    <source>
        <strain evidence="2 3">C3M10</strain>
    </source>
</reference>
<dbReference type="AlphaFoldDB" id="A0A366WXQ0"/>
<evidence type="ECO:0000313" key="2">
    <source>
        <dbReference type="EMBL" id="RBW55448.1"/>
    </source>
</evidence>
<dbReference type="EMBL" id="QOCE01000029">
    <property type="protein sequence ID" value="RBW55448.1"/>
    <property type="molecule type" value="Genomic_DNA"/>
</dbReference>
<evidence type="ECO:0000256" key="1">
    <source>
        <dbReference type="SAM" id="Phobius"/>
    </source>
</evidence>
<organism evidence="2 3">
    <name type="scientific">Phaeobacter gallaeciensis</name>
    <dbReference type="NCBI Taxonomy" id="60890"/>
    <lineage>
        <taxon>Bacteria</taxon>
        <taxon>Pseudomonadati</taxon>
        <taxon>Pseudomonadota</taxon>
        <taxon>Alphaproteobacteria</taxon>
        <taxon>Rhodobacterales</taxon>
        <taxon>Roseobacteraceae</taxon>
        <taxon>Phaeobacter</taxon>
    </lineage>
</organism>
<comment type="caution">
    <text evidence="2">The sequence shown here is derived from an EMBL/GenBank/DDBJ whole genome shotgun (WGS) entry which is preliminary data.</text>
</comment>